<gene>
    <name evidence="1" type="ORF">DRV85_01855</name>
</gene>
<reference evidence="1 2" key="1">
    <citation type="submission" date="2018-07" db="EMBL/GenBank/DDBJ databases">
        <title>Rhodosalinus sp. strain E84T genomic sequence and assembly.</title>
        <authorList>
            <person name="Liu Z.-W."/>
            <person name="Lu D.-C."/>
        </authorList>
    </citation>
    <scope>NUCLEOTIDE SEQUENCE [LARGE SCALE GENOMIC DNA]</scope>
    <source>
        <strain evidence="1 2">E84</strain>
    </source>
</reference>
<protein>
    <recommendedName>
        <fullName evidence="3">Phage gp6-like head-tail connector protein</fullName>
    </recommendedName>
</protein>
<proteinExistence type="predicted"/>
<sequence>MLIEETPLDPAALPVEAFRAHLRLGTGFSQDDLQGPVLEATLRAAIAAIEARTGKILLARGFALILPAWRDPGGQPLPLAPVASVTELALRDAAGEESAVDPARWWLEADHHSPVLRPAGLALPAIPARGAGVIRFTAGFGADWAAVPADLRQAVLLLAAHYYEYRDAGALGEAAMPAGVAGLLGPWRALRLGAGGAA</sequence>
<dbReference type="InterPro" id="IPR006450">
    <property type="entry name" value="Phage_HK97_gp6-like"/>
</dbReference>
<dbReference type="CDD" id="cd08054">
    <property type="entry name" value="gp6"/>
    <property type="match status" value="1"/>
</dbReference>
<organism evidence="1 2">
    <name type="scientific">Rhodosalinus halophilus</name>
    <dbReference type="NCBI Taxonomy" id="2259333"/>
    <lineage>
        <taxon>Bacteria</taxon>
        <taxon>Pseudomonadati</taxon>
        <taxon>Pseudomonadota</taxon>
        <taxon>Alphaproteobacteria</taxon>
        <taxon>Rhodobacterales</taxon>
        <taxon>Paracoccaceae</taxon>
        <taxon>Rhodosalinus</taxon>
    </lineage>
</organism>
<dbReference type="Gene3D" id="1.10.3230.30">
    <property type="entry name" value="Phage gp6-like head-tail connector protein"/>
    <property type="match status" value="1"/>
</dbReference>
<accession>A0A365UDZ5</accession>
<dbReference type="NCBIfam" id="TIGR01560">
    <property type="entry name" value="put_DNA_pack"/>
    <property type="match status" value="1"/>
</dbReference>
<dbReference type="NCBIfam" id="TIGR02215">
    <property type="entry name" value="phage_chp_gp8"/>
    <property type="match status" value="1"/>
</dbReference>
<dbReference type="OrthoDB" id="8478788at2"/>
<name>A0A365UDZ5_9RHOB</name>
<dbReference type="AlphaFoldDB" id="A0A365UDZ5"/>
<dbReference type="EMBL" id="QNTQ01000001">
    <property type="protein sequence ID" value="RBI87759.1"/>
    <property type="molecule type" value="Genomic_DNA"/>
</dbReference>
<dbReference type="InterPro" id="IPR011738">
    <property type="entry name" value="Phage_CHP"/>
</dbReference>
<evidence type="ECO:0008006" key="3">
    <source>
        <dbReference type="Google" id="ProtNLM"/>
    </source>
</evidence>
<comment type="caution">
    <text evidence="1">The sequence shown here is derived from an EMBL/GenBank/DDBJ whole genome shotgun (WGS) entry which is preliminary data.</text>
</comment>
<evidence type="ECO:0000313" key="1">
    <source>
        <dbReference type="EMBL" id="RBI87759.1"/>
    </source>
</evidence>
<dbReference type="Proteomes" id="UP000253370">
    <property type="component" value="Unassembled WGS sequence"/>
</dbReference>
<keyword evidence="2" id="KW-1185">Reference proteome</keyword>
<evidence type="ECO:0000313" key="2">
    <source>
        <dbReference type="Proteomes" id="UP000253370"/>
    </source>
</evidence>
<dbReference type="RefSeq" id="WP_113287781.1">
    <property type="nucleotide sequence ID" value="NZ_QNTQ01000001.1"/>
</dbReference>